<dbReference type="EMBL" id="LT981265">
    <property type="protein sequence ID" value="SPC34203.1"/>
    <property type="molecule type" value="Genomic_DNA"/>
</dbReference>
<protein>
    <submittedName>
        <fullName evidence="1">Uncharacterized protein</fullName>
    </submittedName>
</protein>
<accession>A0A2K5ARC6</accession>
<reference evidence="2" key="1">
    <citation type="submission" date="2018-01" db="EMBL/GenBank/DDBJ databases">
        <authorList>
            <person name="Kerou L M."/>
        </authorList>
    </citation>
    <scope>NUCLEOTIDE SEQUENCE [LARGE SCALE GENOMIC DNA]</scope>
    <source>
        <strain evidence="2">SCU2</strain>
    </source>
</reference>
<dbReference type="AlphaFoldDB" id="A0A2K5ARC6"/>
<dbReference type="RefSeq" id="WP_148695188.1">
    <property type="nucleotide sequence ID" value="NZ_LT981265.1"/>
</dbReference>
<sequence length="175" mass="20619">MSIQELWEKRQLLYRLYDIQGITAWKAKDLLVLYELFEEYNLLDILDTSNNNSNNNNNNTIVDTLLKIKDRLNEEIRVASKEKDFKAKAVLTKKLDKVLTLIALVESKNREGLMRIISMYRLLNRYEELRNALKDIANASNSNSNSEDSIEAITDRIREELEREIIELKKRLNKE</sequence>
<name>A0A2K5ARC6_9ARCH</name>
<gene>
    <name evidence="1" type="ORF">NCAV_1026</name>
</gene>
<keyword evidence="2" id="KW-1185">Reference proteome</keyword>
<dbReference type="GeneID" id="41595062"/>
<proteinExistence type="predicted"/>
<evidence type="ECO:0000313" key="2">
    <source>
        <dbReference type="Proteomes" id="UP000236248"/>
    </source>
</evidence>
<organism evidence="1 2">
    <name type="scientific">Candidatus Nitrosocaldus cavascurensis</name>
    <dbReference type="NCBI Taxonomy" id="2058097"/>
    <lineage>
        <taxon>Archaea</taxon>
        <taxon>Nitrososphaerota</taxon>
        <taxon>Nitrososphaeria</taxon>
        <taxon>Candidatus Nitrosocaldales</taxon>
        <taxon>Candidatus Nitrosocaldaceae</taxon>
        <taxon>Candidatus Nitrosocaldus</taxon>
    </lineage>
</organism>
<dbReference type="Proteomes" id="UP000236248">
    <property type="component" value="Chromosome NCAV"/>
</dbReference>
<evidence type="ECO:0000313" key="1">
    <source>
        <dbReference type="EMBL" id="SPC34203.1"/>
    </source>
</evidence>
<dbReference type="KEGG" id="ncv:NCAV_1026"/>